<dbReference type="EMBL" id="RBZW01000005">
    <property type="protein sequence ID" value="THE66524.1"/>
    <property type="molecule type" value="Genomic_DNA"/>
</dbReference>
<dbReference type="InterPro" id="IPR024654">
    <property type="entry name" value="Calcineurin-like_PHP_lpxH"/>
</dbReference>
<keyword evidence="3" id="KW-1185">Reference proteome</keyword>
<evidence type="ECO:0000313" key="3">
    <source>
        <dbReference type="Proteomes" id="UP000318864"/>
    </source>
</evidence>
<evidence type="ECO:0000259" key="1">
    <source>
        <dbReference type="Pfam" id="PF12850"/>
    </source>
</evidence>
<gene>
    <name evidence="2" type="ORF">D8Y22_01885</name>
</gene>
<dbReference type="InterPro" id="IPR029052">
    <property type="entry name" value="Metallo-depent_PP-like"/>
</dbReference>
<dbReference type="AlphaFoldDB" id="A0A4S3TQ64"/>
<dbReference type="Pfam" id="PF12850">
    <property type="entry name" value="Metallophos_2"/>
    <property type="match status" value="1"/>
</dbReference>
<sequence>MTSQRILVMGDNHGNTESLERVVADTEGERFDFVVHVGDFTNAHNEDKATGGEQLRAVEPYLETLADRADNGLVYVYGNRDYYGDLDHTLDVGAYVPQEGSVTVGDQRFTQDPDAVAPDDILVTHTEKKAMIDYFPGRAYFCGHTHTGRYKDRMLNSAFLYRDDSKAATTLYGGYFVVEVGDEPPFDVDFRNIGSLDTTICQRHLERGVLIGPEYHNCMFCWKPVKLLREMSKTAFYGVTHGLDRDHASEDEIVECAVELWESPPTGFADEFSEYISQVERDPKGSLVYNDDGHLIDFYANRS</sequence>
<organism evidence="2 3">
    <name type="scientific">Salinadaptatus halalkaliphilus</name>
    <dbReference type="NCBI Taxonomy" id="2419781"/>
    <lineage>
        <taxon>Archaea</taxon>
        <taxon>Methanobacteriati</taxon>
        <taxon>Methanobacteriota</taxon>
        <taxon>Stenosarchaea group</taxon>
        <taxon>Halobacteria</taxon>
        <taxon>Halobacteriales</taxon>
        <taxon>Natrialbaceae</taxon>
        <taxon>Salinadaptatus</taxon>
    </lineage>
</organism>
<evidence type="ECO:0000313" key="2">
    <source>
        <dbReference type="EMBL" id="THE66524.1"/>
    </source>
</evidence>
<protein>
    <recommendedName>
        <fullName evidence="1">Calcineurin-like phosphoesterase domain-containing protein</fullName>
    </recommendedName>
</protein>
<accession>A0A4S3TQ64</accession>
<feature type="domain" description="Calcineurin-like phosphoesterase" evidence="1">
    <location>
        <begin position="5"/>
        <end position="151"/>
    </location>
</feature>
<name>A0A4S3TQ64_9EURY</name>
<proteinExistence type="predicted"/>
<dbReference type="Gene3D" id="3.60.21.10">
    <property type="match status" value="1"/>
</dbReference>
<dbReference type="OrthoDB" id="7513at2157"/>
<dbReference type="Proteomes" id="UP000318864">
    <property type="component" value="Unassembled WGS sequence"/>
</dbReference>
<comment type="caution">
    <text evidence="2">The sequence shown here is derived from an EMBL/GenBank/DDBJ whole genome shotgun (WGS) entry which is preliminary data.</text>
</comment>
<dbReference type="RefSeq" id="WP_141462950.1">
    <property type="nucleotide sequence ID" value="NZ_RBZW01000005.1"/>
</dbReference>
<dbReference type="SUPFAM" id="SSF56300">
    <property type="entry name" value="Metallo-dependent phosphatases"/>
    <property type="match status" value="1"/>
</dbReference>
<reference evidence="2 3" key="1">
    <citation type="submission" date="2018-10" db="EMBL/GenBank/DDBJ databases">
        <title>Natronolimnobius sp. XQ-INN 246 isolated from Inner Mongolia Autonomous Region of China.</title>
        <authorList>
            <person name="Xue Q."/>
        </authorList>
    </citation>
    <scope>NUCLEOTIDE SEQUENCE [LARGE SCALE GENOMIC DNA]</scope>
    <source>
        <strain evidence="2 3">XQ-INN 246</strain>
    </source>
</reference>